<reference evidence="2" key="1">
    <citation type="submission" date="2013-05" db="EMBL/GenBank/DDBJ databases">
        <title>Building the sugarcane genome for biotechnology and identifying evolutionary trends.</title>
        <authorList>
            <person name="De Setta N."/>
            <person name="Monteiro-Vitorello C.B."/>
            <person name="Metcalfe C.J."/>
            <person name="Cruz G.M.Q."/>
            <person name="Del Bem L.E."/>
            <person name="Vicentini R."/>
            <person name="Nogueira F.T.S."/>
            <person name="Campos R.A."/>
            <person name="Nunes S.L."/>
            <person name="Turrini P.C.G."/>
            <person name="Vieira A.P."/>
            <person name="Cruz E.A.O."/>
            <person name="Correa T.C.S."/>
            <person name="Hotta C.T."/>
            <person name="de Mello-Varani A."/>
            <person name="Vautrin S."/>
            <person name="Trindade A.S."/>
            <person name="Vilela M.M."/>
            <person name="Horta C.L."/>
            <person name="Sato P.M."/>
            <person name="de Andrade R.F."/>
            <person name="Nishiyama M.Y."/>
            <person name="Cardoso-Silva C.B."/>
            <person name="Scortecci K.C."/>
            <person name="Garcia A.A.F."/>
            <person name="Carneiro M.S."/>
            <person name="Kim C."/>
            <person name="Paterson A.H."/>
            <person name="Berges H."/>
            <person name="D'Hont A."/>
            <person name="de-Souza A.P."/>
            <person name="Souza G.M."/>
            <person name="Vincentz M."/>
            <person name="Kitajima J.P."/>
            <person name="Van Sluys M.-A."/>
        </authorList>
    </citation>
    <scope>NUCLEOTIDE SEQUENCE</scope>
</reference>
<keyword evidence="1" id="KW-1133">Transmembrane helix</keyword>
<sequence length="391" mass="44524">MPRIVALGPYHHDLEHLKQMEEVKHVAAWHCTREGQLLEEMYQEFAPIAIDARCFYDKDVMAGISDDEFQHMMFFDACFLVQYMTTFCNTRRATVDGSLKRFMRPKRNDIFHDAMLLENQLPWTVVDTVLRLMDSSWISREFVARWRYCMMPHHHRKAPPPTPFVWYEDCTPPHLLGLLRYYIVGRRRDTDGNCVKPRAKKPKNMSFSVSAMDLDEIGITLKANKSLELSDIHLNKKGSVFTELCLAPLSLDRDSASYLINMTAIELCTVDSFGAATADDSAVCSYLLLLANLVCREEEVQELREKGLLQRGGGLTNAEVLAFFSCFQVLRMGPLYSGTMAEIEGYRDKSTMRTELHAFVYTHKKTIAAVVTGIGAVLGIIGTLLSIKKEL</sequence>
<evidence type="ECO:0000256" key="1">
    <source>
        <dbReference type="SAM" id="Phobius"/>
    </source>
</evidence>
<dbReference type="InterPro" id="IPR004158">
    <property type="entry name" value="DUF247_pln"/>
</dbReference>
<accession>A0A059PZY9</accession>
<dbReference type="EMBL" id="KF184738">
    <property type="protein sequence ID" value="AGT15960.1"/>
    <property type="molecule type" value="Genomic_DNA"/>
</dbReference>
<dbReference type="Pfam" id="PF03140">
    <property type="entry name" value="DUF247"/>
    <property type="match status" value="1"/>
</dbReference>
<name>A0A059PZY9_9POAL</name>
<dbReference type="AlphaFoldDB" id="A0A059PZY9"/>
<gene>
    <name evidence="2" type="ORF">SHCRBa_160_F01_F_190</name>
</gene>
<dbReference type="PANTHER" id="PTHR31549:SF265">
    <property type="match status" value="1"/>
</dbReference>
<proteinExistence type="predicted"/>
<keyword evidence="1" id="KW-0812">Transmembrane</keyword>
<evidence type="ECO:0000313" key="2">
    <source>
        <dbReference type="EMBL" id="AGT15960.1"/>
    </source>
</evidence>
<dbReference type="PANTHER" id="PTHR31549">
    <property type="entry name" value="PROTEIN, PUTATIVE (DUF247)-RELATED-RELATED"/>
    <property type="match status" value="1"/>
</dbReference>
<feature type="transmembrane region" description="Helical" evidence="1">
    <location>
        <begin position="367"/>
        <end position="387"/>
    </location>
</feature>
<keyword evidence="1" id="KW-0472">Membrane</keyword>
<organism evidence="2">
    <name type="scientific">Saccharum hybrid cultivar R570</name>
    <dbReference type="NCBI Taxonomy" id="131158"/>
    <lineage>
        <taxon>Eukaryota</taxon>
        <taxon>Viridiplantae</taxon>
        <taxon>Streptophyta</taxon>
        <taxon>Embryophyta</taxon>
        <taxon>Tracheophyta</taxon>
        <taxon>Spermatophyta</taxon>
        <taxon>Magnoliopsida</taxon>
        <taxon>Liliopsida</taxon>
        <taxon>Poales</taxon>
        <taxon>Poaceae</taxon>
        <taxon>PACMAD clade</taxon>
        <taxon>Panicoideae</taxon>
        <taxon>Andropogonodae</taxon>
        <taxon>Andropogoneae</taxon>
        <taxon>Saccharinae</taxon>
        <taxon>Saccharum</taxon>
        <taxon>Saccharum officinarum species complex</taxon>
    </lineage>
</organism>
<protein>
    <submittedName>
        <fullName evidence="2">Uncharacterized protein</fullName>
    </submittedName>
</protein>